<feature type="compositionally biased region" description="Polar residues" evidence="1">
    <location>
        <begin position="195"/>
        <end position="219"/>
    </location>
</feature>
<dbReference type="AlphaFoldDB" id="A0A7I4DUM7"/>
<dbReference type="Gramene" id="Pp3c5_19500V3.2">
    <property type="protein sequence ID" value="Pp3c5_19500V3.2"/>
    <property type="gene ID" value="Pp3c5_19500"/>
</dbReference>
<dbReference type="GeneID" id="112282309"/>
<keyword evidence="3" id="KW-1185">Reference proteome</keyword>
<reference evidence="2 3" key="1">
    <citation type="journal article" date="2008" name="Science">
        <title>The Physcomitrella genome reveals evolutionary insights into the conquest of land by plants.</title>
        <authorList>
            <person name="Rensing S."/>
            <person name="Lang D."/>
            <person name="Zimmer A."/>
            <person name="Terry A."/>
            <person name="Salamov A."/>
            <person name="Shapiro H."/>
            <person name="Nishiyama T."/>
            <person name="Perroud P.-F."/>
            <person name="Lindquist E."/>
            <person name="Kamisugi Y."/>
            <person name="Tanahashi T."/>
            <person name="Sakakibara K."/>
            <person name="Fujita T."/>
            <person name="Oishi K."/>
            <person name="Shin-I T."/>
            <person name="Kuroki Y."/>
            <person name="Toyoda A."/>
            <person name="Suzuki Y."/>
            <person name="Hashimoto A."/>
            <person name="Yamaguchi K."/>
            <person name="Sugano A."/>
            <person name="Kohara Y."/>
            <person name="Fujiyama A."/>
            <person name="Anterola A."/>
            <person name="Aoki S."/>
            <person name="Ashton N."/>
            <person name="Barbazuk W.B."/>
            <person name="Barker E."/>
            <person name="Bennetzen J."/>
            <person name="Bezanilla M."/>
            <person name="Blankenship R."/>
            <person name="Cho S.H."/>
            <person name="Dutcher S."/>
            <person name="Estelle M."/>
            <person name="Fawcett J.A."/>
            <person name="Gundlach H."/>
            <person name="Hanada K."/>
            <person name="Heyl A."/>
            <person name="Hicks K.A."/>
            <person name="Hugh J."/>
            <person name="Lohr M."/>
            <person name="Mayer K."/>
            <person name="Melkozernov A."/>
            <person name="Murata T."/>
            <person name="Nelson D."/>
            <person name="Pils B."/>
            <person name="Prigge M."/>
            <person name="Reiss B."/>
            <person name="Renner T."/>
            <person name="Rombauts S."/>
            <person name="Rushton P."/>
            <person name="Sanderfoot A."/>
            <person name="Schween G."/>
            <person name="Shiu S.-H."/>
            <person name="Stueber K."/>
            <person name="Theodoulou F.L."/>
            <person name="Tu H."/>
            <person name="Van de Peer Y."/>
            <person name="Verrier P.J."/>
            <person name="Waters E."/>
            <person name="Wood A."/>
            <person name="Yang L."/>
            <person name="Cove D."/>
            <person name="Cuming A."/>
            <person name="Hasebe M."/>
            <person name="Lucas S."/>
            <person name="Mishler D.B."/>
            <person name="Reski R."/>
            <person name="Grigoriev I."/>
            <person name="Quatrano R.S."/>
            <person name="Boore J.L."/>
        </authorList>
    </citation>
    <scope>NUCLEOTIDE SEQUENCE [LARGE SCALE GENOMIC DNA]</scope>
    <source>
        <strain evidence="2 3">cv. Gransden 2004</strain>
    </source>
</reference>
<dbReference type="EMBL" id="ABEU02000005">
    <property type="status" value="NOT_ANNOTATED_CDS"/>
    <property type="molecule type" value="Genomic_DNA"/>
</dbReference>
<sequence>MNCVNPLQVSGLKIATRLKHLFDGPTPTTNSIRWSSKGRSRQFEKSIQVETGILQITKNLKYLTDPDKMALKTTSAGVTLTTRFKRKRKANVTPPATPFNNTSFLIQLQRRREQRRIPTRCEFDQYGSMENMIAWCYLPTSPQNRIPGPSSHSIPHPATNPSSQTPQNPVPSRENQDGEVFNLNHPRQQQQEQQPCSGDPQTSPTTSKLEDSQVNPPDC</sequence>
<dbReference type="Proteomes" id="UP000006727">
    <property type="component" value="Chromosome 5"/>
</dbReference>
<dbReference type="EnsemblPlants" id="Pp3c5_19500V3.3">
    <property type="protein sequence ID" value="Pp3c5_19500V3.3"/>
    <property type="gene ID" value="Pp3c5_19500"/>
</dbReference>
<evidence type="ECO:0000256" key="1">
    <source>
        <dbReference type="SAM" id="MobiDB-lite"/>
    </source>
</evidence>
<dbReference type="EnsemblPlants" id="Pp3c5_19500V3.2">
    <property type="protein sequence ID" value="Pp3c5_19500V3.2"/>
    <property type="gene ID" value="Pp3c5_19500"/>
</dbReference>
<feature type="region of interest" description="Disordered" evidence="1">
    <location>
        <begin position="146"/>
        <end position="219"/>
    </location>
</feature>
<name>A0A7I4DUM7_PHYPA</name>
<evidence type="ECO:0000313" key="3">
    <source>
        <dbReference type="Proteomes" id="UP000006727"/>
    </source>
</evidence>
<evidence type="ECO:0000313" key="2">
    <source>
        <dbReference type="EnsemblPlants" id="Pp3c5_19500V3.2"/>
    </source>
</evidence>
<dbReference type="KEGG" id="ppp:112282309"/>
<protein>
    <submittedName>
        <fullName evidence="2">Uncharacterized protein</fullName>
    </submittedName>
</protein>
<dbReference type="RefSeq" id="XP_024375529.1">
    <property type="nucleotide sequence ID" value="XM_024519761.2"/>
</dbReference>
<dbReference type="EnsemblPlants" id="Pp3c5_19500V3.6">
    <property type="protein sequence ID" value="Pp3c5_19500V3.6"/>
    <property type="gene ID" value="Pp3c5_19500"/>
</dbReference>
<reference evidence="2" key="3">
    <citation type="submission" date="2020-12" db="UniProtKB">
        <authorList>
            <consortium name="EnsemblPlants"/>
        </authorList>
    </citation>
    <scope>IDENTIFICATION</scope>
</reference>
<reference evidence="2 3" key="2">
    <citation type="journal article" date="2018" name="Plant J.">
        <title>The Physcomitrella patens chromosome-scale assembly reveals moss genome structure and evolution.</title>
        <authorList>
            <person name="Lang D."/>
            <person name="Ullrich K.K."/>
            <person name="Murat F."/>
            <person name="Fuchs J."/>
            <person name="Jenkins J."/>
            <person name="Haas F.B."/>
            <person name="Piednoel M."/>
            <person name="Gundlach H."/>
            <person name="Van Bel M."/>
            <person name="Meyberg R."/>
            <person name="Vives C."/>
            <person name="Morata J."/>
            <person name="Symeonidi A."/>
            <person name="Hiss M."/>
            <person name="Muchero W."/>
            <person name="Kamisugi Y."/>
            <person name="Saleh O."/>
            <person name="Blanc G."/>
            <person name="Decker E.L."/>
            <person name="van Gessel N."/>
            <person name="Grimwood J."/>
            <person name="Hayes R.D."/>
            <person name="Graham S.W."/>
            <person name="Gunter L.E."/>
            <person name="McDaniel S.F."/>
            <person name="Hoernstein S.N.W."/>
            <person name="Larsson A."/>
            <person name="Li F.W."/>
            <person name="Perroud P.F."/>
            <person name="Phillips J."/>
            <person name="Ranjan P."/>
            <person name="Rokshar D.S."/>
            <person name="Rothfels C.J."/>
            <person name="Schneider L."/>
            <person name="Shu S."/>
            <person name="Stevenson D.W."/>
            <person name="Thummler F."/>
            <person name="Tillich M."/>
            <person name="Villarreal Aguilar J.C."/>
            <person name="Widiez T."/>
            <person name="Wong G.K."/>
            <person name="Wymore A."/>
            <person name="Zhang Y."/>
            <person name="Zimmer A.D."/>
            <person name="Quatrano R.S."/>
            <person name="Mayer K.F.X."/>
            <person name="Goodstein D."/>
            <person name="Casacuberta J.M."/>
            <person name="Vandepoele K."/>
            <person name="Reski R."/>
            <person name="Cuming A.C."/>
            <person name="Tuskan G.A."/>
            <person name="Maumus F."/>
            <person name="Salse J."/>
            <person name="Schmutz J."/>
            <person name="Rensing S.A."/>
        </authorList>
    </citation>
    <scope>NUCLEOTIDE SEQUENCE [LARGE SCALE GENOMIC DNA]</scope>
    <source>
        <strain evidence="2 3">cv. Gransden 2004</strain>
    </source>
</reference>
<organism evidence="2 3">
    <name type="scientific">Physcomitrium patens</name>
    <name type="common">Spreading-leaved earth moss</name>
    <name type="synonym">Physcomitrella patens</name>
    <dbReference type="NCBI Taxonomy" id="3218"/>
    <lineage>
        <taxon>Eukaryota</taxon>
        <taxon>Viridiplantae</taxon>
        <taxon>Streptophyta</taxon>
        <taxon>Embryophyta</taxon>
        <taxon>Bryophyta</taxon>
        <taxon>Bryophytina</taxon>
        <taxon>Bryopsida</taxon>
        <taxon>Funariidae</taxon>
        <taxon>Funariales</taxon>
        <taxon>Funariaceae</taxon>
        <taxon>Physcomitrium</taxon>
    </lineage>
</organism>
<gene>
    <name evidence="2" type="primary">LOC112282309</name>
</gene>
<dbReference type="Gramene" id="Pp3c5_19500V3.3">
    <property type="protein sequence ID" value="Pp3c5_19500V3.3"/>
    <property type="gene ID" value="Pp3c5_19500"/>
</dbReference>
<accession>A0A7I4DUM7</accession>
<proteinExistence type="predicted"/>
<feature type="compositionally biased region" description="Low complexity" evidence="1">
    <location>
        <begin position="146"/>
        <end position="157"/>
    </location>
</feature>
<dbReference type="Gramene" id="Pp3c5_19500V3.6">
    <property type="protein sequence ID" value="Pp3c5_19500V3.6"/>
    <property type="gene ID" value="Pp3c5_19500"/>
</dbReference>